<proteinExistence type="predicted"/>
<dbReference type="Pfam" id="PF12680">
    <property type="entry name" value="SnoaL_2"/>
    <property type="match status" value="1"/>
</dbReference>
<protein>
    <submittedName>
        <fullName evidence="2">Nuclear transport factor 2 family protein</fullName>
    </submittedName>
</protein>
<reference evidence="2" key="1">
    <citation type="submission" date="2022-12" db="EMBL/GenBank/DDBJ databases">
        <authorList>
            <person name="Deng Y."/>
            <person name="Zhang Y.-Q."/>
        </authorList>
    </citation>
    <scope>NUCLEOTIDE SEQUENCE</scope>
    <source>
        <strain evidence="2">CPCC 205372</strain>
    </source>
</reference>
<dbReference type="InterPro" id="IPR032710">
    <property type="entry name" value="NTF2-like_dom_sf"/>
</dbReference>
<dbReference type="RefSeq" id="WP_269894635.1">
    <property type="nucleotide sequence ID" value="NZ_JAPZPY010000005.1"/>
</dbReference>
<gene>
    <name evidence="2" type="ORF">O6P37_13980</name>
</gene>
<dbReference type="SUPFAM" id="SSF54427">
    <property type="entry name" value="NTF2-like"/>
    <property type="match status" value="1"/>
</dbReference>
<evidence type="ECO:0000313" key="3">
    <source>
        <dbReference type="Proteomes" id="UP001142153"/>
    </source>
</evidence>
<dbReference type="Gene3D" id="3.10.450.50">
    <property type="match status" value="1"/>
</dbReference>
<feature type="domain" description="SnoaL-like" evidence="1">
    <location>
        <begin position="11"/>
        <end position="110"/>
    </location>
</feature>
<keyword evidence="3" id="KW-1185">Reference proteome</keyword>
<sequence length="137" mass="15877">MDTCPPGHPFVAKFADFWDAPSPARLPELLHPDVVLRQPLARSTVGITRAQRQFERFCRCLPGLHARIDHWVADGDRVFIEFTLHADFGRDTLTWPTVNRLVLRDGKAIERVTYFDPLAVLPTLLRHPSVWRQWLTR</sequence>
<organism evidence="2 3">
    <name type="scientific">Mycobacterium hippophais</name>
    <dbReference type="NCBI Taxonomy" id="3016340"/>
    <lineage>
        <taxon>Bacteria</taxon>
        <taxon>Bacillati</taxon>
        <taxon>Actinomycetota</taxon>
        <taxon>Actinomycetes</taxon>
        <taxon>Mycobacteriales</taxon>
        <taxon>Mycobacteriaceae</taxon>
        <taxon>Mycobacterium</taxon>
    </lineage>
</organism>
<evidence type="ECO:0000259" key="1">
    <source>
        <dbReference type="Pfam" id="PF12680"/>
    </source>
</evidence>
<name>A0ABT4PTU1_9MYCO</name>
<comment type="caution">
    <text evidence="2">The sequence shown here is derived from an EMBL/GenBank/DDBJ whole genome shotgun (WGS) entry which is preliminary data.</text>
</comment>
<dbReference type="Proteomes" id="UP001142153">
    <property type="component" value="Unassembled WGS sequence"/>
</dbReference>
<dbReference type="InterPro" id="IPR037401">
    <property type="entry name" value="SnoaL-like"/>
</dbReference>
<dbReference type="EMBL" id="JAPZPY010000005">
    <property type="protein sequence ID" value="MCZ8379976.1"/>
    <property type="molecule type" value="Genomic_DNA"/>
</dbReference>
<accession>A0ABT4PTU1</accession>
<evidence type="ECO:0000313" key="2">
    <source>
        <dbReference type="EMBL" id="MCZ8379976.1"/>
    </source>
</evidence>